<evidence type="ECO:0000313" key="7">
    <source>
        <dbReference type="EMBL" id="CAB5010461.1"/>
    </source>
</evidence>
<protein>
    <submittedName>
        <fullName evidence="3">Unannotated protein</fullName>
    </submittedName>
</protein>
<evidence type="ECO:0000313" key="3">
    <source>
        <dbReference type="EMBL" id="CAB4734120.1"/>
    </source>
</evidence>
<dbReference type="Pfam" id="PF13367">
    <property type="entry name" value="PrsW-protease"/>
    <property type="match status" value="1"/>
</dbReference>
<evidence type="ECO:0000313" key="2">
    <source>
        <dbReference type="EMBL" id="CAB4364581.1"/>
    </source>
</evidence>
<feature type="transmembrane region" description="Helical" evidence="1">
    <location>
        <begin position="6"/>
        <end position="24"/>
    </location>
</feature>
<feature type="transmembrane region" description="Helical" evidence="1">
    <location>
        <begin position="93"/>
        <end position="110"/>
    </location>
</feature>
<organism evidence="3">
    <name type="scientific">freshwater metagenome</name>
    <dbReference type="NCBI Taxonomy" id="449393"/>
    <lineage>
        <taxon>unclassified sequences</taxon>
        <taxon>metagenomes</taxon>
        <taxon>ecological metagenomes</taxon>
    </lineage>
</organism>
<name>A0A6J6SGZ5_9ZZZZ</name>
<dbReference type="GO" id="GO:0008233">
    <property type="term" value="F:peptidase activity"/>
    <property type="evidence" value="ECO:0007669"/>
    <property type="project" value="InterPro"/>
</dbReference>
<dbReference type="EMBL" id="CAFBIY010000161">
    <property type="protein sequence ID" value="CAB4852828.1"/>
    <property type="molecule type" value="Genomic_DNA"/>
</dbReference>
<feature type="transmembrane region" description="Helical" evidence="1">
    <location>
        <begin position="192"/>
        <end position="213"/>
    </location>
</feature>
<feature type="transmembrane region" description="Helical" evidence="1">
    <location>
        <begin position="31"/>
        <end position="50"/>
    </location>
</feature>
<dbReference type="EMBL" id="CAFAAV010000136">
    <property type="protein sequence ID" value="CAB4826388.1"/>
    <property type="molecule type" value="Genomic_DNA"/>
</dbReference>
<feature type="transmembrane region" description="Helical" evidence="1">
    <location>
        <begin position="130"/>
        <end position="152"/>
    </location>
</feature>
<dbReference type="AlphaFoldDB" id="A0A6J6SGZ5"/>
<keyword evidence="1" id="KW-1133">Transmembrane helix</keyword>
<dbReference type="PANTHER" id="PTHR36844">
    <property type="entry name" value="PROTEASE PRSW"/>
    <property type="match status" value="1"/>
</dbReference>
<keyword evidence="1" id="KW-0812">Transmembrane</keyword>
<dbReference type="EMBL" id="CAFBMT010000024">
    <property type="protein sequence ID" value="CAB4951664.1"/>
    <property type="molecule type" value="Genomic_DNA"/>
</dbReference>
<dbReference type="EMBL" id="CAFBOL010000107">
    <property type="protein sequence ID" value="CAB5010461.1"/>
    <property type="molecule type" value="Genomic_DNA"/>
</dbReference>
<feature type="transmembrane region" description="Helical" evidence="1">
    <location>
        <begin position="159"/>
        <end position="180"/>
    </location>
</feature>
<keyword evidence="1" id="KW-0472">Membrane</keyword>
<evidence type="ECO:0000313" key="5">
    <source>
        <dbReference type="EMBL" id="CAB4852828.1"/>
    </source>
</evidence>
<dbReference type="PANTHER" id="PTHR36844:SF1">
    <property type="entry name" value="PROTEASE PRSW"/>
    <property type="match status" value="1"/>
</dbReference>
<accession>A0A6J6SGZ5</accession>
<proteinExistence type="predicted"/>
<gene>
    <name evidence="3" type="ORF">UFOPK2656_02345</name>
    <name evidence="4" type="ORF">UFOPK3099_01715</name>
    <name evidence="5" type="ORF">UFOPK3267_02350</name>
    <name evidence="6" type="ORF">UFOPK3651_02896</name>
    <name evidence="7" type="ORF">UFOPK3931_02783</name>
    <name evidence="2" type="ORF">UFOPK4189_02340</name>
</gene>
<sequence length="366" mass="38444">MTFDLATLVATAIPLCCLTAVWMLSRGGLRALPLVVLALAWGIGSTWVVVGFNDRWNHNYGFASLVVIGAPIMEEIAKSSLLPLVAWSRRCSWFVDGAVLGLAAGTGFAIRENWVYLSGSAPGDGFSVALARVTSTNLMHAGCTAIVGAALVGTWSRGVLFRIGGTLAALACAMSLHSGFNRLTRQGHPNALAITLTGVAVFFVAAGIVATGMPISSRWARLDLARRGASASEQAALAGGRQGVDVLDVFETRYGGVAAERAEQLIELQRRIAIGRATARIDDAALAELERSADAHRRALGLHAMMWLRSHLPVDPSSAGVWATLAVAGGAEISAEPVREASGMWARFAIPETDSTGSHTDAKAED</sequence>
<dbReference type="InterPro" id="IPR026898">
    <property type="entry name" value="PrsW"/>
</dbReference>
<dbReference type="EMBL" id="CAEZYF010000016">
    <property type="protein sequence ID" value="CAB4734120.1"/>
    <property type="molecule type" value="Genomic_DNA"/>
</dbReference>
<reference evidence="3" key="1">
    <citation type="submission" date="2020-05" db="EMBL/GenBank/DDBJ databases">
        <authorList>
            <person name="Chiriac C."/>
            <person name="Salcher M."/>
            <person name="Ghai R."/>
            <person name="Kavagutti S V."/>
        </authorList>
    </citation>
    <scope>NUCLEOTIDE SEQUENCE</scope>
</reference>
<evidence type="ECO:0000256" key="1">
    <source>
        <dbReference type="SAM" id="Phobius"/>
    </source>
</evidence>
<dbReference type="EMBL" id="CAESGF010000015">
    <property type="protein sequence ID" value="CAB4364581.1"/>
    <property type="molecule type" value="Genomic_DNA"/>
</dbReference>
<evidence type="ECO:0000313" key="4">
    <source>
        <dbReference type="EMBL" id="CAB4826388.1"/>
    </source>
</evidence>
<evidence type="ECO:0000313" key="6">
    <source>
        <dbReference type="EMBL" id="CAB4951664.1"/>
    </source>
</evidence>